<reference evidence="3" key="2">
    <citation type="journal article" date="2023" name="Biology">
        <title>Prokaryotic Life Associated with Coal-Fire Gas Vents Revealed by Metagenomics.</title>
        <authorList>
            <person name="Kadnikov V.V."/>
            <person name="Mardanov A.V."/>
            <person name="Beletsky A.V."/>
            <person name="Karnachuk O.V."/>
            <person name="Ravin N.V."/>
        </authorList>
    </citation>
    <scope>NUCLEOTIDE SEQUENCE</scope>
    <source>
        <strain evidence="3">Bu02</strain>
    </source>
</reference>
<organism evidence="3">
    <name type="scientific">Candidatus Fermentithermobacillus carboniphilus</name>
    <dbReference type="NCBI Taxonomy" id="3085328"/>
    <lineage>
        <taxon>Bacteria</taxon>
        <taxon>Bacillati</taxon>
        <taxon>Bacillota</taxon>
        <taxon>Candidatus Fermentithermobacillia</taxon>
        <taxon>Candidatus Fermentithermobacillales</taxon>
        <taxon>Candidatus Fermentithermobacillaceae</taxon>
        <taxon>Candidatus Fermentithermobacillus</taxon>
    </lineage>
</organism>
<dbReference type="Gene3D" id="3.90.1300.10">
    <property type="entry name" value="Amidase signature (AS) domain"/>
    <property type="match status" value="1"/>
</dbReference>
<reference evidence="3" key="1">
    <citation type="submission" date="2020-10" db="EMBL/GenBank/DDBJ databases">
        <authorList>
            <person name="Kadnikov V."/>
            <person name="Beletsky A.V."/>
            <person name="Mardanov A.V."/>
            <person name="Karnachuk O.V."/>
            <person name="Ravin N.V."/>
        </authorList>
    </citation>
    <scope>NUCLEOTIDE SEQUENCE</scope>
    <source>
        <strain evidence="3">Bu02</strain>
    </source>
</reference>
<gene>
    <name evidence="3" type="ORF">IMF26_04860</name>
</gene>
<name>A0AAT9LE96_9FIRM</name>
<dbReference type="GO" id="GO:0003824">
    <property type="term" value="F:catalytic activity"/>
    <property type="evidence" value="ECO:0007669"/>
    <property type="project" value="InterPro"/>
</dbReference>
<dbReference type="InterPro" id="IPR023631">
    <property type="entry name" value="Amidase_dom"/>
</dbReference>
<dbReference type="PANTHER" id="PTHR11895:SF7">
    <property type="entry name" value="GLUTAMYL-TRNA(GLN) AMIDOTRANSFERASE SUBUNIT A, MITOCHONDRIAL"/>
    <property type="match status" value="1"/>
</dbReference>
<dbReference type="InterPro" id="IPR000120">
    <property type="entry name" value="Amidase"/>
</dbReference>
<dbReference type="Pfam" id="PF01425">
    <property type="entry name" value="Amidase"/>
    <property type="match status" value="1"/>
</dbReference>
<accession>A0AAT9LE96</accession>
<dbReference type="SUPFAM" id="SSF75304">
    <property type="entry name" value="Amidase signature (AS) enzymes"/>
    <property type="match status" value="1"/>
</dbReference>
<dbReference type="EMBL" id="CP062796">
    <property type="protein sequence ID" value="QUL99384.1"/>
    <property type="molecule type" value="Genomic_DNA"/>
</dbReference>
<protein>
    <submittedName>
        <fullName evidence="3">Amidase</fullName>
    </submittedName>
</protein>
<evidence type="ECO:0000313" key="3">
    <source>
        <dbReference type="EMBL" id="QUL99384.1"/>
    </source>
</evidence>
<feature type="domain" description="Amidase" evidence="2">
    <location>
        <begin position="96"/>
        <end position="243"/>
    </location>
</feature>
<comment type="similarity">
    <text evidence="1">Belongs to the amidase family.</text>
</comment>
<dbReference type="PANTHER" id="PTHR11895">
    <property type="entry name" value="TRANSAMIDASE"/>
    <property type="match status" value="1"/>
</dbReference>
<dbReference type="AlphaFoldDB" id="A0AAT9LE96"/>
<sequence length="373" mass="40325">MNKVSEMARLCLSIMRANEMRGYTVKYLNPLAPRDAERAISDSERLVLFGIKDTSQISRQLVQNLRRAPGYVWLTVDTCSFKGRAIDPFRINPLTGRVMTGSSSGSAINVLYGINDLAVGADGGGSVLGPALSCNLFGIVASGIGLTGTRQRISTDELSFVPGIGVISKDIQVALDAVEHLTLKQISTDVINEESLDGVIVGVPARGCLELPTLGDMRENLMRVVGSLERFGVQVKELNLSGCDDRKTALHALSHAFSEVDIVISYEGPIDVWGLGDSVLGELGVTGRRVRQTSGKFLIRAANMSQATSIVLPGTDMACGVVLMAKPGFVTARKALKLAVEIDRGIVRPPLFYRYFRQDPVEADDLFFGGEWF</sequence>
<evidence type="ECO:0000256" key="1">
    <source>
        <dbReference type="ARBA" id="ARBA00009199"/>
    </source>
</evidence>
<evidence type="ECO:0000259" key="2">
    <source>
        <dbReference type="Pfam" id="PF01425"/>
    </source>
</evidence>
<dbReference type="KEGG" id="fcz:IMF26_04860"/>
<proteinExistence type="inferred from homology"/>
<dbReference type="InterPro" id="IPR036928">
    <property type="entry name" value="AS_sf"/>
</dbReference>